<dbReference type="GO" id="GO:0005525">
    <property type="term" value="F:GTP binding"/>
    <property type="evidence" value="ECO:0007669"/>
    <property type="project" value="UniProtKB-KW"/>
</dbReference>
<dbReference type="GO" id="GO:0003924">
    <property type="term" value="F:GTPase activity"/>
    <property type="evidence" value="ECO:0007669"/>
    <property type="project" value="InterPro"/>
</dbReference>
<evidence type="ECO:0000256" key="3">
    <source>
        <dbReference type="ARBA" id="ARBA00023134"/>
    </source>
</evidence>
<accession>A0AAV2ZLV2</accession>
<dbReference type="SUPFAM" id="SSF52540">
    <property type="entry name" value="P-loop containing nucleoside triphosphate hydrolases"/>
    <property type="match status" value="1"/>
</dbReference>
<comment type="similarity">
    <text evidence="4">Belongs to the TRAFAC class dynamin-like GTPase superfamily. GB1/RHD3 GTPase family.</text>
</comment>
<dbReference type="SUPFAM" id="SSF48340">
    <property type="entry name" value="Interferon-induced guanylate-binding protein 1 (GBP1), C-terminal domain"/>
    <property type="match status" value="1"/>
</dbReference>
<dbReference type="FunFam" id="3.40.50.300:FF:000422">
    <property type="entry name" value="Guanylate-binding protein 1"/>
    <property type="match status" value="1"/>
</dbReference>
<dbReference type="AlphaFoldDB" id="A0AAV2ZLV2"/>
<gene>
    <name evidence="7" type="ORF">GDO54_014879</name>
</gene>
<keyword evidence="1" id="KW-0547">Nucleotide-binding</keyword>
<feature type="domain" description="GB1/RHD3-type G" evidence="6">
    <location>
        <begin position="39"/>
        <end position="270"/>
    </location>
</feature>
<name>A0AAV2ZLV2_PYXAD</name>
<dbReference type="PANTHER" id="PTHR10751">
    <property type="entry name" value="GUANYLATE BINDING PROTEIN"/>
    <property type="match status" value="1"/>
</dbReference>
<dbReference type="Pfam" id="PF02263">
    <property type="entry name" value="GBP"/>
    <property type="match status" value="1"/>
</dbReference>
<keyword evidence="8" id="KW-1185">Reference proteome</keyword>
<dbReference type="CDD" id="cd01851">
    <property type="entry name" value="GBP"/>
    <property type="match status" value="1"/>
</dbReference>
<evidence type="ECO:0000313" key="8">
    <source>
        <dbReference type="Proteomes" id="UP001181693"/>
    </source>
</evidence>
<dbReference type="Proteomes" id="UP001181693">
    <property type="component" value="Unassembled WGS sequence"/>
</dbReference>
<keyword evidence="3" id="KW-0342">GTP-binding</keyword>
<dbReference type="EMBL" id="DYDO01000008">
    <property type="protein sequence ID" value="DBA18991.1"/>
    <property type="molecule type" value="Genomic_DNA"/>
</dbReference>
<dbReference type="PROSITE" id="PS51715">
    <property type="entry name" value="G_GB1_RHD3"/>
    <property type="match status" value="1"/>
</dbReference>
<dbReference type="InterPro" id="IPR027417">
    <property type="entry name" value="P-loop_NTPase"/>
</dbReference>
<keyword evidence="2" id="KW-0378">Hydrolase</keyword>
<protein>
    <recommendedName>
        <fullName evidence="6">GB1/RHD3-type G domain-containing protein</fullName>
    </recommendedName>
</protein>
<evidence type="ECO:0000256" key="2">
    <source>
        <dbReference type="ARBA" id="ARBA00022801"/>
    </source>
</evidence>
<proteinExistence type="inferred from homology"/>
<dbReference type="InterPro" id="IPR003191">
    <property type="entry name" value="Guanylate-bd/ATL_C"/>
</dbReference>
<dbReference type="Gene3D" id="1.20.1000.10">
    <property type="entry name" value="Guanylate-binding protein, C-terminal domain"/>
    <property type="match status" value="1"/>
</dbReference>
<dbReference type="InterPro" id="IPR036543">
    <property type="entry name" value="Guanylate-bd_C_sf"/>
</dbReference>
<sequence>MESAIKMDKPICLIENREEGGKSKLVVNPEAIRILSNIYQPVVVVSIVGLYRTGKSYLMNRLAGVQKGFSLGSTIQSNTKGIWMWCVPHPIHMNHVLVLLDTEGLGDVEKGDRINDSKIFTLAVLLSSAMVYNSMGTITQDALDKLKYPFISSYKDEEAMFSRYFPIFIWAVRDFSLELKIGDENLSADDYMENALRLKTPERSSEEKEHNELRNRIRMYFGNRKCFVFCTPTDSNKQLKYLEQLPDNRLEEDFVAQSVLFCNYIFKEAEVKKVDITVDVTGNRLGKLAELYTEAINSSNVACLEEVVVSLAEKENKIAVQEATKLYEERMKTIPLPTETLKDFLDLSTQYEEEAREIFLKRSIKDEDQKFLQEFTENVKKARTEFSLKNEEKSREVCEAFIKTHSADFEKDLAKGTFRRRGGHKNFKKILKAIEQEYNKQNGKGVKAEEVLQKYITSKQAEEIIIIQKDNALTKKKKEEEVENSRKEKEEMERRLKQVEEQREREKLIEEKANLRMTVEQLNQKLEERERKWNEKMDQVAREKERVI</sequence>
<dbReference type="InterPro" id="IPR030386">
    <property type="entry name" value="G_GB1_RHD3_dom"/>
</dbReference>
<dbReference type="Pfam" id="PF02841">
    <property type="entry name" value="GBP_C"/>
    <property type="match status" value="1"/>
</dbReference>
<dbReference type="Gene3D" id="3.40.50.300">
    <property type="entry name" value="P-loop containing nucleotide triphosphate hydrolases"/>
    <property type="match status" value="1"/>
</dbReference>
<evidence type="ECO:0000256" key="4">
    <source>
        <dbReference type="PROSITE-ProRule" id="PRU01052"/>
    </source>
</evidence>
<evidence type="ECO:0000256" key="1">
    <source>
        <dbReference type="ARBA" id="ARBA00022741"/>
    </source>
</evidence>
<evidence type="ECO:0000259" key="6">
    <source>
        <dbReference type="PROSITE" id="PS51715"/>
    </source>
</evidence>
<evidence type="ECO:0000256" key="5">
    <source>
        <dbReference type="SAM" id="MobiDB-lite"/>
    </source>
</evidence>
<feature type="region of interest" description="Disordered" evidence="5">
    <location>
        <begin position="526"/>
        <end position="548"/>
    </location>
</feature>
<comment type="caution">
    <text evidence="7">The sequence shown here is derived from an EMBL/GenBank/DDBJ whole genome shotgun (WGS) entry which is preliminary data.</text>
</comment>
<reference evidence="7" key="1">
    <citation type="thesis" date="2020" institute="ProQuest LLC" country="789 East Eisenhower Parkway, Ann Arbor, MI, USA">
        <title>Comparative Genomics and Chromosome Evolution.</title>
        <authorList>
            <person name="Mudd A.B."/>
        </authorList>
    </citation>
    <scope>NUCLEOTIDE SEQUENCE</scope>
    <source>
        <strain evidence="7">1538</strain>
        <tissue evidence="7">Blood</tissue>
    </source>
</reference>
<evidence type="ECO:0000313" key="7">
    <source>
        <dbReference type="EMBL" id="DBA18991.1"/>
    </source>
</evidence>
<organism evidence="7 8">
    <name type="scientific">Pyxicephalus adspersus</name>
    <name type="common">African bullfrog</name>
    <dbReference type="NCBI Taxonomy" id="30357"/>
    <lineage>
        <taxon>Eukaryota</taxon>
        <taxon>Metazoa</taxon>
        <taxon>Chordata</taxon>
        <taxon>Craniata</taxon>
        <taxon>Vertebrata</taxon>
        <taxon>Euteleostomi</taxon>
        <taxon>Amphibia</taxon>
        <taxon>Batrachia</taxon>
        <taxon>Anura</taxon>
        <taxon>Neobatrachia</taxon>
        <taxon>Ranoidea</taxon>
        <taxon>Pyxicephalidae</taxon>
        <taxon>Pyxicephalinae</taxon>
        <taxon>Pyxicephalus</taxon>
    </lineage>
</organism>
<dbReference type="InterPro" id="IPR015894">
    <property type="entry name" value="Guanylate-bd_N"/>
</dbReference>